<protein>
    <recommendedName>
        <fullName evidence="1">F-box domain-containing protein</fullName>
    </recommendedName>
</protein>
<gene>
    <name evidence="2" type="ORF">TIS948_LOCUS19056</name>
    <name evidence="3" type="ORF">UJA718_LOCUS2272</name>
</gene>
<dbReference type="AlphaFoldDB" id="A0A819WTP1"/>
<evidence type="ECO:0000313" key="3">
    <source>
        <dbReference type="EMBL" id="CAF4131530.1"/>
    </source>
</evidence>
<dbReference type="InterPro" id="IPR001810">
    <property type="entry name" value="F-box_dom"/>
</dbReference>
<dbReference type="Proteomes" id="UP000663873">
    <property type="component" value="Unassembled WGS sequence"/>
</dbReference>
<evidence type="ECO:0000259" key="1">
    <source>
        <dbReference type="PROSITE" id="PS50181"/>
    </source>
</evidence>
<dbReference type="OrthoDB" id="10055955at2759"/>
<dbReference type="EMBL" id="CAJOBP010000150">
    <property type="protein sequence ID" value="CAF4131530.1"/>
    <property type="molecule type" value="Genomic_DNA"/>
</dbReference>
<dbReference type="SUPFAM" id="SSF52047">
    <property type="entry name" value="RNI-like"/>
    <property type="match status" value="1"/>
</dbReference>
<dbReference type="Proteomes" id="UP000663825">
    <property type="component" value="Unassembled WGS sequence"/>
</dbReference>
<reference evidence="3" key="1">
    <citation type="submission" date="2021-02" db="EMBL/GenBank/DDBJ databases">
        <authorList>
            <person name="Nowell W R."/>
        </authorList>
    </citation>
    <scope>NUCLEOTIDE SEQUENCE</scope>
</reference>
<comment type="caution">
    <text evidence="3">The sequence shown here is derived from an EMBL/GenBank/DDBJ whole genome shotgun (WGS) entry which is preliminary data.</text>
</comment>
<feature type="domain" description="F-box" evidence="1">
    <location>
        <begin position="2"/>
        <end position="39"/>
    </location>
</feature>
<evidence type="ECO:0000313" key="4">
    <source>
        <dbReference type="Proteomes" id="UP000663873"/>
    </source>
</evidence>
<name>A0A819WTP1_9BILA</name>
<dbReference type="PROSITE" id="PS50181">
    <property type="entry name" value="FBOX"/>
    <property type="match status" value="1"/>
</dbReference>
<sequence>MTDYLSNLPVELIYKIVDDITIFDILGCLCLVNKRLRLICLGYNHFRLDLSYVKKRKQFDLFCDRLASISSQIDSLSFSDFNDATMPSKIERFFLRFQVINDKFSNLKSLHLSHVDPIMWKSIKNHVKLLMSLVSLFIDVAYIWVDADPDKEISYLLKDILFMSISLKHAHVRCNNGSRIYLSDICGKQISSIEHLTLTNVSIDLQQLYSIAPDLCTLNTRVTAYHPAYKFHVNPPENLQRLSLNISHLYFSLIEQILHSMKRLTHLIIIASDAFRDVTDGDEWERILTKIKSFKFLFRFHESTWTEEAISLDSFQSLFWLENKQWYVGYDRCTISGFSLLYSIPYCTNIYPWSYMKGAIDTKTTGPQILSLDKVNYCKIDNKFSIDDKRLCRLTNLQKLSISDFDISFHVLLNKFVPHIDMSIITTFCIPIRRVNINNDVFVQFVSTMSNLVSLGAPLILLKLLLVSHWSNIRRLEIFLSWPTATAVERSLTVDEIDVFFRSFTHIEYLSFQHNPDLNISEILNNIPITISNIVIGHPYRTIPADFPNFITPDWLQENTRLRNFSYYCNESNAVSLWL</sequence>
<evidence type="ECO:0000313" key="2">
    <source>
        <dbReference type="EMBL" id="CAF3308511.1"/>
    </source>
</evidence>
<proteinExistence type="predicted"/>
<organism evidence="3 4">
    <name type="scientific">Rotaria socialis</name>
    <dbReference type="NCBI Taxonomy" id="392032"/>
    <lineage>
        <taxon>Eukaryota</taxon>
        <taxon>Metazoa</taxon>
        <taxon>Spiralia</taxon>
        <taxon>Gnathifera</taxon>
        <taxon>Rotifera</taxon>
        <taxon>Eurotatoria</taxon>
        <taxon>Bdelloidea</taxon>
        <taxon>Philodinida</taxon>
        <taxon>Philodinidae</taxon>
        <taxon>Rotaria</taxon>
    </lineage>
</organism>
<accession>A0A819WTP1</accession>
<dbReference type="EMBL" id="CAJNXB010003310">
    <property type="protein sequence ID" value="CAF3308511.1"/>
    <property type="molecule type" value="Genomic_DNA"/>
</dbReference>
<keyword evidence="4" id="KW-1185">Reference proteome</keyword>